<name>A0A316TND2_9BACT</name>
<dbReference type="SUPFAM" id="SSF53474">
    <property type="entry name" value="alpha/beta-Hydrolases"/>
    <property type="match status" value="1"/>
</dbReference>
<evidence type="ECO:0000256" key="1">
    <source>
        <dbReference type="ARBA" id="ARBA00022801"/>
    </source>
</evidence>
<reference evidence="3 4" key="1">
    <citation type="submission" date="2018-05" db="EMBL/GenBank/DDBJ databases">
        <title>Rhodohalobacter halophilus gen. nov., sp. nov., a moderately halophilic member of the family Balneolaceae.</title>
        <authorList>
            <person name="Liu Z.-W."/>
        </authorList>
    </citation>
    <scope>NUCLEOTIDE SEQUENCE [LARGE SCALE GENOMIC DNA]</scope>
    <source>
        <strain evidence="3 4">8A47</strain>
    </source>
</reference>
<sequence>MKIMTRDADRLTVFMTLILSFLFIHSISFAQTEITPQHISKVTAVTGSAISDDGNHIAYTVSVPSDPYLENAGSQTELHVYSVSEGISKPYYTSGSVSGVQFRPENNSVSFLASQSGDNGRALYEVPLDGGEAVKLFGFERSILSYSWHNDGNHIVFTAFDAAESSDSPLPYTADVYEENRPNRKAYITNVMHSNHTPHLIDLEGSVYMMAWSPEGSRIAVSAAPTPTVDDFYMAQQVFVIDYRTREVVAEVNNEGKIGQIVWSPDGTQLALRAGMDIHDPIDGRILIVSAEGGTPRIIDRGFEGKYEHIDWTDTNEISFLASISTSTAIGTIRPDGRSKNYVLEADAHAITSFSKATGGAVSFTASTPAHPTELFHLSARRNAEPERLTHHNPWLEEAELGRQEVVRYTARDGEFDIEGMLIYPVNYSEGTRVPVITVVHGGPEAHYSNGWLTSYSMPGQMAAAKGYAVFYPNYRGSTGRGVDFAYSSQSDLAGKEFDDVVDGVDYLIEQGVADRDRIGVTGGSYGGYASAWMSTYYSDRFAASVMFVGISNNLSKWGTSDIPDELFLVHSRERMWESDDMWMNYLKRSPVYYVDRSQTPILIMHGAEDTRVHPAQSLELYRHIKVRKPDVPVRLVWYPGEGHGNTRASSRLDYAYRMLRWFDTYLMTGDADAELPHWDAPIPEAGE</sequence>
<dbReference type="PANTHER" id="PTHR42776">
    <property type="entry name" value="SERINE PEPTIDASE S9 FAMILY MEMBER"/>
    <property type="match status" value="1"/>
</dbReference>
<evidence type="ECO:0000259" key="2">
    <source>
        <dbReference type="Pfam" id="PF00326"/>
    </source>
</evidence>
<comment type="caution">
    <text evidence="3">The sequence shown here is derived from an EMBL/GenBank/DDBJ whole genome shotgun (WGS) entry which is preliminary data.</text>
</comment>
<dbReference type="GO" id="GO:0004252">
    <property type="term" value="F:serine-type endopeptidase activity"/>
    <property type="evidence" value="ECO:0007669"/>
    <property type="project" value="TreeGrafter"/>
</dbReference>
<dbReference type="AlphaFoldDB" id="A0A316TND2"/>
<dbReference type="PANTHER" id="PTHR42776:SF27">
    <property type="entry name" value="DIPEPTIDYL PEPTIDASE FAMILY MEMBER 6"/>
    <property type="match status" value="1"/>
</dbReference>
<evidence type="ECO:0000313" key="3">
    <source>
        <dbReference type="EMBL" id="PWN05920.1"/>
    </source>
</evidence>
<dbReference type="InterPro" id="IPR011042">
    <property type="entry name" value="6-blade_b-propeller_TolB-like"/>
</dbReference>
<proteinExistence type="predicted"/>
<evidence type="ECO:0000313" key="4">
    <source>
        <dbReference type="Proteomes" id="UP000245533"/>
    </source>
</evidence>
<dbReference type="Gene3D" id="3.40.50.1820">
    <property type="entry name" value="alpha/beta hydrolase"/>
    <property type="match status" value="1"/>
</dbReference>
<feature type="domain" description="Peptidase S9 prolyl oligopeptidase catalytic" evidence="2">
    <location>
        <begin position="460"/>
        <end position="667"/>
    </location>
</feature>
<accession>A0A316TND2</accession>
<gene>
    <name evidence="3" type="ORF">DDZ15_12095</name>
</gene>
<dbReference type="Proteomes" id="UP000245533">
    <property type="component" value="Unassembled WGS sequence"/>
</dbReference>
<dbReference type="Gene3D" id="2.120.10.30">
    <property type="entry name" value="TolB, C-terminal domain"/>
    <property type="match status" value="2"/>
</dbReference>
<dbReference type="EMBL" id="QGGB01000008">
    <property type="protein sequence ID" value="PWN05920.1"/>
    <property type="molecule type" value="Genomic_DNA"/>
</dbReference>
<keyword evidence="4" id="KW-1185">Reference proteome</keyword>
<dbReference type="SUPFAM" id="SSF82171">
    <property type="entry name" value="DPP6 N-terminal domain-like"/>
    <property type="match status" value="1"/>
</dbReference>
<keyword evidence="1" id="KW-0378">Hydrolase</keyword>
<dbReference type="InterPro" id="IPR001375">
    <property type="entry name" value="Peptidase_S9_cat"/>
</dbReference>
<protein>
    <submittedName>
        <fullName evidence="3">S9 family peptidase</fullName>
    </submittedName>
</protein>
<organism evidence="3 4">
    <name type="scientific">Rhodohalobacter mucosus</name>
    <dbReference type="NCBI Taxonomy" id="2079485"/>
    <lineage>
        <taxon>Bacteria</taxon>
        <taxon>Pseudomonadati</taxon>
        <taxon>Balneolota</taxon>
        <taxon>Balneolia</taxon>
        <taxon>Balneolales</taxon>
        <taxon>Balneolaceae</taxon>
        <taxon>Rhodohalobacter</taxon>
    </lineage>
</organism>
<dbReference type="Pfam" id="PF00326">
    <property type="entry name" value="Peptidase_S9"/>
    <property type="match status" value="1"/>
</dbReference>
<dbReference type="InterPro" id="IPR029058">
    <property type="entry name" value="AB_hydrolase_fold"/>
</dbReference>
<dbReference type="GO" id="GO:0006508">
    <property type="term" value="P:proteolysis"/>
    <property type="evidence" value="ECO:0007669"/>
    <property type="project" value="InterPro"/>
</dbReference>